<dbReference type="InterPro" id="IPR027271">
    <property type="entry name" value="Acetolactate_synth/TF_NikR_C"/>
</dbReference>
<organism evidence="1 2">
    <name type="scientific">Acetobacterium bakii</name>
    <dbReference type="NCBI Taxonomy" id="52689"/>
    <lineage>
        <taxon>Bacteria</taxon>
        <taxon>Bacillati</taxon>
        <taxon>Bacillota</taxon>
        <taxon>Clostridia</taxon>
        <taxon>Eubacteriales</taxon>
        <taxon>Eubacteriaceae</taxon>
        <taxon>Acetobacterium</taxon>
    </lineage>
</organism>
<accession>A0A0L6U2X3</accession>
<dbReference type="SUPFAM" id="SSF55021">
    <property type="entry name" value="ACT-like"/>
    <property type="match status" value="1"/>
</dbReference>
<reference evidence="2" key="1">
    <citation type="submission" date="2015-07" db="EMBL/GenBank/DDBJ databases">
        <title>Draft genome sequence of Acetobacterium bakii DSM 8293, a potential psychrophilic chemical producer through syngas fermentation.</title>
        <authorList>
            <person name="Song Y."/>
            <person name="Hwang S."/>
            <person name="Cho B.-K."/>
        </authorList>
    </citation>
    <scope>NUCLEOTIDE SEQUENCE [LARGE SCALE GENOMIC DNA]</scope>
    <source>
        <strain evidence="2">DSM 8239</strain>
    </source>
</reference>
<dbReference type="STRING" id="52689.AKG39_03715"/>
<dbReference type="InterPro" id="IPR045865">
    <property type="entry name" value="ACT-like_dom_sf"/>
</dbReference>
<protein>
    <submittedName>
        <fullName evidence="1">Iron-only hydrogenase system regulator</fullName>
    </submittedName>
</protein>
<dbReference type="RefSeq" id="WP_050739015.1">
    <property type="nucleotide sequence ID" value="NZ_LGYO01000008.1"/>
</dbReference>
<dbReference type="PATRIC" id="fig|52689.4.peg.3786"/>
<proteinExistence type="predicted"/>
<gene>
    <name evidence="1" type="ORF">AKG39_03715</name>
</gene>
<dbReference type="Pfam" id="PF21699">
    <property type="entry name" value="TM1266-like"/>
    <property type="match status" value="1"/>
</dbReference>
<dbReference type="AlphaFoldDB" id="A0A0L6U2X3"/>
<dbReference type="Proteomes" id="UP000036873">
    <property type="component" value="Unassembled WGS sequence"/>
</dbReference>
<evidence type="ECO:0000313" key="1">
    <source>
        <dbReference type="EMBL" id="KNZ42841.1"/>
    </source>
</evidence>
<dbReference type="Gene3D" id="3.30.70.1150">
    <property type="entry name" value="ACT-like. Chain A, domain 2"/>
    <property type="match status" value="1"/>
</dbReference>
<name>A0A0L6U2X3_9FIRM</name>
<dbReference type="OrthoDB" id="9796135at2"/>
<evidence type="ECO:0000313" key="2">
    <source>
        <dbReference type="Proteomes" id="UP000036873"/>
    </source>
</evidence>
<dbReference type="NCBIfam" id="TIGR03959">
    <property type="entry name" value="hyd_TM1266"/>
    <property type="match status" value="1"/>
</dbReference>
<dbReference type="InterPro" id="IPR023860">
    <property type="entry name" value="FeFe-hyd_TM1266"/>
</dbReference>
<dbReference type="EMBL" id="LGYO01000008">
    <property type="protein sequence ID" value="KNZ42841.1"/>
    <property type="molecule type" value="Genomic_DNA"/>
</dbReference>
<comment type="caution">
    <text evidence="1">The sequence shown here is derived from an EMBL/GenBank/DDBJ whole genome shotgun (WGS) entry which is preliminary data.</text>
</comment>
<keyword evidence="2" id="KW-1185">Reference proteome</keyword>
<sequence>MEKRIGLIGIVIEKEEAVEKLNSILHDYGKYIVGRMGIPYRERNISVISVVIDAPSDVISSLSGKLGMIKGISIKTVYSKLSKSSENQEHNE</sequence>